<proteinExistence type="predicted"/>
<evidence type="ECO:0000313" key="1">
    <source>
        <dbReference type="EMBL" id="CAL4894549.1"/>
    </source>
</evidence>
<protein>
    <submittedName>
        <fullName evidence="1">Uncharacterized protein</fullName>
    </submittedName>
</protein>
<dbReference type="Proteomes" id="UP001497457">
    <property type="component" value="Chromosome 10rd"/>
</dbReference>
<reference evidence="1 2" key="2">
    <citation type="submission" date="2024-10" db="EMBL/GenBank/DDBJ databases">
        <authorList>
            <person name="Ryan C."/>
        </authorList>
    </citation>
    <scope>NUCLEOTIDE SEQUENCE [LARGE SCALE GENOMIC DNA]</scope>
</reference>
<dbReference type="AlphaFoldDB" id="A0ABC8VPG5"/>
<accession>A0ABC8VPG5</accession>
<dbReference type="EMBL" id="OZ075120">
    <property type="protein sequence ID" value="CAL4894549.1"/>
    <property type="molecule type" value="Genomic_DNA"/>
</dbReference>
<name>A0ABC8VPG5_9POAL</name>
<reference evidence="2" key="1">
    <citation type="submission" date="2024-06" db="EMBL/GenBank/DDBJ databases">
        <authorList>
            <person name="Ryan C."/>
        </authorList>
    </citation>
    <scope>NUCLEOTIDE SEQUENCE [LARGE SCALE GENOMIC DNA]</scope>
</reference>
<keyword evidence="2" id="KW-1185">Reference proteome</keyword>
<sequence length="91" mass="10261">MCCWLAGAHSHSQGYCQRKFAPEFICTTTHRRGGSQSYDHNVGVLSTSPRLLIYKGAWESNGKGKQTFGRIIYTNNDTVQFECWRLVCASP</sequence>
<organism evidence="1 2">
    <name type="scientific">Urochloa decumbens</name>
    <dbReference type="NCBI Taxonomy" id="240449"/>
    <lineage>
        <taxon>Eukaryota</taxon>
        <taxon>Viridiplantae</taxon>
        <taxon>Streptophyta</taxon>
        <taxon>Embryophyta</taxon>
        <taxon>Tracheophyta</taxon>
        <taxon>Spermatophyta</taxon>
        <taxon>Magnoliopsida</taxon>
        <taxon>Liliopsida</taxon>
        <taxon>Poales</taxon>
        <taxon>Poaceae</taxon>
        <taxon>PACMAD clade</taxon>
        <taxon>Panicoideae</taxon>
        <taxon>Panicodae</taxon>
        <taxon>Paniceae</taxon>
        <taxon>Melinidinae</taxon>
        <taxon>Urochloa</taxon>
    </lineage>
</organism>
<gene>
    <name evidence="1" type="ORF">URODEC1_LOCUS5489</name>
</gene>
<evidence type="ECO:0000313" key="2">
    <source>
        <dbReference type="Proteomes" id="UP001497457"/>
    </source>
</evidence>